<keyword evidence="2" id="KW-0677">Repeat</keyword>
<organism evidence="9 10">
    <name type="scientific">Psilocybe cf. subviscida</name>
    <dbReference type="NCBI Taxonomy" id="2480587"/>
    <lineage>
        <taxon>Eukaryota</taxon>
        <taxon>Fungi</taxon>
        <taxon>Dikarya</taxon>
        <taxon>Basidiomycota</taxon>
        <taxon>Agaricomycotina</taxon>
        <taxon>Agaricomycetes</taxon>
        <taxon>Agaricomycetidae</taxon>
        <taxon>Agaricales</taxon>
        <taxon>Agaricineae</taxon>
        <taxon>Strophariaceae</taxon>
        <taxon>Psilocybe</taxon>
    </lineage>
</organism>
<keyword evidence="4 5" id="KW-0440">LIM domain</keyword>
<evidence type="ECO:0000256" key="7">
    <source>
        <dbReference type="SAM" id="Phobius"/>
    </source>
</evidence>
<feature type="compositionally biased region" description="Low complexity" evidence="6">
    <location>
        <begin position="809"/>
        <end position="821"/>
    </location>
</feature>
<dbReference type="EMBL" id="JAACJJ010000001">
    <property type="protein sequence ID" value="KAF5330504.1"/>
    <property type="molecule type" value="Genomic_DNA"/>
</dbReference>
<evidence type="ECO:0000256" key="6">
    <source>
        <dbReference type="SAM" id="MobiDB-lite"/>
    </source>
</evidence>
<dbReference type="CDD" id="cd09397">
    <property type="entry name" value="LIM1_UF1"/>
    <property type="match status" value="1"/>
</dbReference>
<feature type="compositionally biased region" description="Low complexity" evidence="6">
    <location>
        <begin position="852"/>
        <end position="880"/>
    </location>
</feature>
<feature type="region of interest" description="Disordered" evidence="6">
    <location>
        <begin position="809"/>
        <end position="1148"/>
    </location>
</feature>
<feature type="compositionally biased region" description="Pro residues" evidence="6">
    <location>
        <begin position="720"/>
        <end position="734"/>
    </location>
</feature>
<keyword evidence="10" id="KW-1185">Reference proteome</keyword>
<evidence type="ECO:0000256" key="1">
    <source>
        <dbReference type="ARBA" id="ARBA00022723"/>
    </source>
</evidence>
<feature type="compositionally biased region" description="Polar residues" evidence="6">
    <location>
        <begin position="1201"/>
        <end position="1218"/>
    </location>
</feature>
<feature type="compositionally biased region" description="Low complexity" evidence="6">
    <location>
        <begin position="538"/>
        <end position="550"/>
    </location>
</feature>
<feature type="transmembrane region" description="Helical" evidence="7">
    <location>
        <begin position="341"/>
        <end position="365"/>
    </location>
</feature>
<dbReference type="GO" id="GO:0005634">
    <property type="term" value="C:nucleus"/>
    <property type="evidence" value="ECO:0007669"/>
    <property type="project" value="TreeGrafter"/>
</dbReference>
<feature type="compositionally biased region" description="Pro residues" evidence="6">
    <location>
        <begin position="667"/>
        <end position="678"/>
    </location>
</feature>
<feature type="compositionally biased region" description="Polar residues" evidence="6">
    <location>
        <begin position="693"/>
        <end position="707"/>
    </location>
</feature>
<feature type="compositionally biased region" description="Polar residues" evidence="6">
    <location>
        <begin position="896"/>
        <end position="907"/>
    </location>
</feature>
<dbReference type="OrthoDB" id="1112565at2759"/>
<dbReference type="PROSITE" id="PS00478">
    <property type="entry name" value="LIM_DOMAIN_1"/>
    <property type="match status" value="1"/>
</dbReference>
<dbReference type="InterPro" id="IPR001781">
    <property type="entry name" value="Znf_LIM"/>
</dbReference>
<gene>
    <name evidence="9" type="ORF">D9619_005302</name>
</gene>
<evidence type="ECO:0000256" key="4">
    <source>
        <dbReference type="ARBA" id="ARBA00023038"/>
    </source>
</evidence>
<feature type="region of interest" description="Disordered" evidence="6">
    <location>
        <begin position="457"/>
        <end position="789"/>
    </location>
</feature>
<dbReference type="SMART" id="SM00132">
    <property type="entry name" value="LIM"/>
    <property type="match status" value="2"/>
</dbReference>
<dbReference type="GO" id="GO:0030695">
    <property type="term" value="F:GTPase regulator activity"/>
    <property type="evidence" value="ECO:0007669"/>
    <property type="project" value="UniProtKB-ARBA"/>
</dbReference>
<feature type="region of interest" description="Disordered" evidence="6">
    <location>
        <begin position="1179"/>
        <end position="1224"/>
    </location>
</feature>
<keyword evidence="7" id="KW-0812">Transmembrane</keyword>
<feature type="compositionally biased region" description="Pro residues" evidence="6">
    <location>
        <begin position="498"/>
        <end position="509"/>
    </location>
</feature>
<keyword evidence="7" id="KW-1133">Transmembrane helix</keyword>
<evidence type="ECO:0000256" key="3">
    <source>
        <dbReference type="ARBA" id="ARBA00022833"/>
    </source>
</evidence>
<feature type="compositionally biased region" description="Acidic residues" evidence="6">
    <location>
        <begin position="990"/>
        <end position="1007"/>
    </location>
</feature>
<keyword evidence="1 5" id="KW-0479">Metal-binding</keyword>
<keyword evidence="3 5" id="KW-0862">Zinc</keyword>
<dbReference type="Pfam" id="PF00412">
    <property type="entry name" value="LIM"/>
    <property type="match status" value="1"/>
</dbReference>
<protein>
    <recommendedName>
        <fullName evidence="8">LIM zinc-binding domain-containing protein</fullName>
    </recommendedName>
</protein>
<comment type="caution">
    <text evidence="9">The sequence shown here is derived from an EMBL/GenBank/DDBJ whole genome shotgun (WGS) entry which is preliminary data.</text>
</comment>
<feature type="compositionally biased region" description="Low complexity" evidence="6">
    <location>
        <begin position="1025"/>
        <end position="1051"/>
    </location>
</feature>
<reference evidence="9 10" key="1">
    <citation type="journal article" date="2020" name="ISME J.">
        <title>Uncovering the hidden diversity of litter-decomposition mechanisms in mushroom-forming fungi.</title>
        <authorList>
            <person name="Floudas D."/>
            <person name="Bentzer J."/>
            <person name="Ahren D."/>
            <person name="Johansson T."/>
            <person name="Persson P."/>
            <person name="Tunlid A."/>
        </authorList>
    </citation>
    <scope>NUCLEOTIDE SEQUENCE [LARGE SCALE GENOMIC DNA]</scope>
    <source>
        <strain evidence="9 10">CBS 101986</strain>
    </source>
</reference>
<evidence type="ECO:0000313" key="10">
    <source>
        <dbReference type="Proteomes" id="UP000567179"/>
    </source>
</evidence>
<dbReference type="CDD" id="cd08368">
    <property type="entry name" value="LIM"/>
    <property type="match status" value="1"/>
</dbReference>
<feature type="compositionally biased region" description="Polar residues" evidence="6">
    <location>
        <begin position="628"/>
        <end position="648"/>
    </location>
</feature>
<feature type="domain" description="LIM zinc-binding" evidence="8">
    <location>
        <begin position="1298"/>
        <end position="1361"/>
    </location>
</feature>
<dbReference type="Gene3D" id="2.10.110.10">
    <property type="entry name" value="Cysteine Rich Protein"/>
    <property type="match status" value="2"/>
</dbReference>
<dbReference type="GO" id="GO:0003712">
    <property type="term" value="F:transcription coregulator activity"/>
    <property type="evidence" value="ECO:0007669"/>
    <property type="project" value="TreeGrafter"/>
</dbReference>
<evidence type="ECO:0000256" key="2">
    <source>
        <dbReference type="ARBA" id="ARBA00022737"/>
    </source>
</evidence>
<dbReference type="Proteomes" id="UP000567179">
    <property type="component" value="Unassembled WGS sequence"/>
</dbReference>
<feature type="compositionally biased region" description="Low complexity" evidence="6">
    <location>
        <begin position="1073"/>
        <end position="1093"/>
    </location>
</feature>
<keyword evidence="7" id="KW-0472">Membrane</keyword>
<dbReference type="GO" id="GO:0046872">
    <property type="term" value="F:metal ion binding"/>
    <property type="evidence" value="ECO:0007669"/>
    <property type="project" value="UniProtKB-KW"/>
</dbReference>
<feature type="compositionally biased region" description="Polar residues" evidence="6">
    <location>
        <begin position="457"/>
        <end position="468"/>
    </location>
</feature>
<dbReference type="SUPFAM" id="SSF57716">
    <property type="entry name" value="Glucocorticoid receptor-like (DNA-binding domain)"/>
    <property type="match status" value="2"/>
</dbReference>
<feature type="compositionally biased region" description="Low complexity" evidence="6">
    <location>
        <begin position="1112"/>
        <end position="1127"/>
    </location>
</feature>
<evidence type="ECO:0000259" key="8">
    <source>
        <dbReference type="PROSITE" id="PS50023"/>
    </source>
</evidence>
<evidence type="ECO:0000256" key="5">
    <source>
        <dbReference type="PROSITE-ProRule" id="PRU00125"/>
    </source>
</evidence>
<dbReference type="PROSITE" id="PS50023">
    <property type="entry name" value="LIM_DOMAIN_2"/>
    <property type="match status" value="1"/>
</dbReference>
<proteinExistence type="predicted"/>
<feature type="compositionally biased region" description="Basic and acidic residues" evidence="6">
    <location>
        <begin position="1179"/>
        <end position="1197"/>
    </location>
</feature>
<name>A0A8H5BWG5_9AGAR</name>
<dbReference type="Gene3D" id="2.60.120.260">
    <property type="entry name" value="Galactose-binding domain-like"/>
    <property type="match status" value="1"/>
</dbReference>
<sequence>MLATHSEAVEKDFGSWLFFLVSLSQMSDYTVIVDDLSDQILYGGSWEAAEHKDHAYQGRRHKPALPNANFTFSFFGGREVIIRGSFEGDNNVSDRTTYPTFQVGSEQLKCFPNPPPNKGQFLCSTSSISSTITSRTLTMVLEPNTSAQGLHIDYIRHGSSSQAAQARNTTVQYVRSPGHNTQGLLFDGSWKDLHSLGDANDIKSAMQTSTPSSRVTYHFLGDSFAWWSCCMPPGTTGNAASGTYSIDGGEVTTFQIDEDFIQGPKCKDERILFQTKDNDLQAGNHTLEVVYNGDNSKIPLTICALAAVPLDYTALDFTVSNSSARPAGMPRDKDHGSPSSVGIIAGVIAGIIFAFLSVFIVVYILRRKRARDVESRISFNAPRLAIRRVVPSVNLADHDPSTRRTSIDKESILEAPPPFYRSSMAKSRFSWRSLSFRAQPHQQTAYVGSDYGNSVASFNPRDSTQSYYHSDYLQPEPPRRSESYLPMDELGDHTCTAPPVPAPANPPKPTNTSLLPARLQGRVASPGPSNAAPRAQESSQGGQSSSSTTSRLRINTRGSSGGSSPTQSSFQPRSSPLARRDPETASIESNENEIPFPSNPNPRMRTPSNTSEPRGSPFPPGSMARMRTPSNASSNPVPRMRTPSNASAGVSVPMPRTRTPSNAGPMPTNPPPPLPPGNLPGLPAGPGRPMPPQQQRSASINSMNSVNALPPPGGRQIGAPIPPTGGFPPRPGLPAQPGQYYNTNAGNGGPRPMGAPPPQISDDRPPPGPQEFIPPQERGIDTKSGGAAGMAGVGRRGFAAAARAAMFAAPNGRPMGPSYMGAPPPGPPGQYPMRRPNAPQYLDINADARSASTPPLSPGSGYSSHSPSLPSPLSQLDFSSNFPNQPKNSLPPLQPETRTPSPSSQGAATPRPNAGVTSPRTARPLDLPIDSPATARPNVDNTIPKNDAYVRKDSTASSRSASRPRGAERRPASPVESVSEYGGLAYADSTDYEDEDRDQNIDDEDDDFNSRIGRRRSRSPPPSTAKPSSAAALALLERTHSKASSIASSRSQVQFGSVRTRSRSNDRAGLRIGGAASIRSGSSLSREGSVSSRYSDENEDRLDDLAARLGRSQSNMSKASALSSSSSNHLRARGIVPPNPPARSNPSISSMVSITAAQQRPVGSSVSGSIRSRLNVSIDDTKEQAANEAKEVSRDDESIFGSANGSKAQRSNTVQGLQSPEAAKKPVKLPARALTSPKVEGFRPLISESSSSVGAPVKKARQPRTCMKCKKAIENGRWVSVDNGGVLCEKCWKNMYLPKCRRCDLPIEKAAVSSSDGQLKGKYHKECFNCHTCHKPFPDKTFYVYDGKPFCAYHYHEANDSLCSAARCGQPIEGPCAVSHNGDRYHPEHMTCEHPGYPECRERLNEYWEVDGRMLCERHANNATGNDSEGEDGERWVQSSKAMKRVTRFIDLTGAGGVGAGATPSVGNRL</sequence>
<accession>A0A8H5BWG5</accession>
<dbReference type="PANTHER" id="PTHR24205:SF16">
    <property type="entry name" value="GH01042P-RELATED"/>
    <property type="match status" value="1"/>
</dbReference>
<dbReference type="PANTHER" id="PTHR24205">
    <property type="entry name" value="FOUR AND A HALF LIM DOMAINS PROTEIN"/>
    <property type="match status" value="1"/>
</dbReference>
<evidence type="ECO:0000313" key="9">
    <source>
        <dbReference type="EMBL" id="KAF5330504.1"/>
    </source>
</evidence>